<dbReference type="RefSeq" id="WP_270880109.1">
    <property type="nucleotide sequence ID" value="NZ_JAQFVF010000027.1"/>
</dbReference>
<dbReference type="PANTHER" id="PTHR10000:SF8">
    <property type="entry name" value="HAD SUPERFAMILY HYDROLASE-LIKE, TYPE 3"/>
    <property type="match status" value="1"/>
</dbReference>
<dbReference type="GO" id="GO:0016787">
    <property type="term" value="F:hydrolase activity"/>
    <property type="evidence" value="ECO:0007669"/>
    <property type="project" value="UniProtKB-KW"/>
</dbReference>
<gene>
    <name evidence="1" type="ORF">ACFPOG_26100</name>
</gene>
<dbReference type="InterPro" id="IPR036412">
    <property type="entry name" value="HAD-like_sf"/>
</dbReference>
<dbReference type="InterPro" id="IPR006379">
    <property type="entry name" value="HAD-SF_hydro_IIB"/>
</dbReference>
<dbReference type="SUPFAM" id="SSF56784">
    <property type="entry name" value="HAD-like"/>
    <property type="match status" value="1"/>
</dbReference>
<evidence type="ECO:0000313" key="1">
    <source>
        <dbReference type="EMBL" id="MFC5451677.1"/>
    </source>
</evidence>
<protein>
    <submittedName>
        <fullName evidence="1">Cof-type HAD-IIB family hydrolase</fullName>
        <ecNumber evidence="1">3.1.3.-</ecNumber>
    </submittedName>
</protein>
<reference evidence="2" key="1">
    <citation type="journal article" date="2019" name="Int. J. Syst. Evol. Microbiol.">
        <title>The Global Catalogue of Microorganisms (GCM) 10K type strain sequencing project: providing services to taxonomists for standard genome sequencing and annotation.</title>
        <authorList>
            <consortium name="The Broad Institute Genomics Platform"/>
            <consortium name="The Broad Institute Genome Sequencing Center for Infectious Disease"/>
            <person name="Wu L."/>
            <person name="Ma J."/>
        </authorList>
    </citation>
    <scope>NUCLEOTIDE SEQUENCE [LARGE SCALE GENOMIC DNA]</scope>
    <source>
        <strain evidence="2">KACC 11904</strain>
    </source>
</reference>
<keyword evidence="2" id="KW-1185">Reference proteome</keyword>
<dbReference type="NCBIfam" id="TIGR00099">
    <property type="entry name" value="Cof-subfamily"/>
    <property type="match status" value="1"/>
</dbReference>
<dbReference type="CDD" id="cd07516">
    <property type="entry name" value="HAD_Pase"/>
    <property type="match status" value="1"/>
</dbReference>
<dbReference type="SFLD" id="SFLDS00003">
    <property type="entry name" value="Haloacid_Dehalogenase"/>
    <property type="match status" value="1"/>
</dbReference>
<dbReference type="EMBL" id="JBHSMJ010000040">
    <property type="protein sequence ID" value="MFC5451677.1"/>
    <property type="molecule type" value="Genomic_DNA"/>
</dbReference>
<dbReference type="PANTHER" id="PTHR10000">
    <property type="entry name" value="PHOSPHOSERINE PHOSPHATASE"/>
    <property type="match status" value="1"/>
</dbReference>
<dbReference type="InterPro" id="IPR023214">
    <property type="entry name" value="HAD_sf"/>
</dbReference>
<accession>A0ABW0KF21</accession>
<dbReference type="Proteomes" id="UP001596044">
    <property type="component" value="Unassembled WGS sequence"/>
</dbReference>
<dbReference type="Pfam" id="PF08282">
    <property type="entry name" value="Hydrolase_3"/>
    <property type="match status" value="1"/>
</dbReference>
<organism evidence="1 2">
    <name type="scientific">Paenibacillus aestuarii</name>
    <dbReference type="NCBI Taxonomy" id="516965"/>
    <lineage>
        <taxon>Bacteria</taxon>
        <taxon>Bacillati</taxon>
        <taxon>Bacillota</taxon>
        <taxon>Bacilli</taxon>
        <taxon>Bacillales</taxon>
        <taxon>Paenibacillaceae</taxon>
        <taxon>Paenibacillus</taxon>
    </lineage>
</organism>
<dbReference type="EC" id="3.1.3.-" evidence="1"/>
<dbReference type="NCBIfam" id="TIGR01484">
    <property type="entry name" value="HAD-SF-IIB"/>
    <property type="match status" value="1"/>
</dbReference>
<dbReference type="InterPro" id="IPR000150">
    <property type="entry name" value="Cof"/>
</dbReference>
<dbReference type="SFLD" id="SFLDG01140">
    <property type="entry name" value="C2.B:_Phosphomannomutase_and_P"/>
    <property type="match status" value="1"/>
</dbReference>
<sequence length="269" mass="30015">MKFKLIALDVDGTLLDDDHNLTERTKQTIQDVHDAGCHIVLCTGRAPASTLPILQELGLEGTMITHNGAATVYADEKGQALVNEFTFTLSEIQPMLDYVRREGIHFDVCTPFNMYIERIGEEERLMYQKYLISPKLVTDVTELGIPLVKLTLFGQPEVLDRVQREWDEQKLYGDLRMIRSGDLFIDVMSAKANKGNALKALADELEIEPEAIMAIGNYYNDMEMMAFAGLGIAVANSPEDVKQAADEVTASNNDEGVHQALVKYCLELV</sequence>
<name>A0ABW0KF21_9BACL</name>
<proteinExistence type="predicted"/>
<evidence type="ECO:0000313" key="2">
    <source>
        <dbReference type="Proteomes" id="UP001596044"/>
    </source>
</evidence>
<keyword evidence="1" id="KW-0378">Hydrolase</keyword>
<comment type="caution">
    <text evidence="1">The sequence shown here is derived from an EMBL/GenBank/DDBJ whole genome shotgun (WGS) entry which is preliminary data.</text>
</comment>
<dbReference type="Gene3D" id="3.40.50.1000">
    <property type="entry name" value="HAD superfamily/HAD-like"/>
    <property type="match status" value="1"/>
</dbReference>
<dbReference type="Gene3D" id="3.30.1240.10">
    <property type="match status" value="1"/>
</dbReference>